<name>A0ABU8IZR9_9BURK</name>
<comment type="caution">
    <text evidence="2">The sequence shown here is derived from an EMBL/GenBank/DDBJ whole genome shotgun (WGS) entry which is preliminary data.</text>
</comment>
<feature type="region of interest" description="Disordered" evidence="1">
    <location>
        <begin position="1"/>
        <end position="51"/>
    </location>
</feature>
<keyword evidence="3" id="KW-1185">Reference proteome</keyword>
<dbReference type="Proteomes" id="UP001386437">
    <property type="component" value="Unassembled WGS sequence"/>
</dbReference>
<sequence>MQAVSRSGGKQSNGSGSTGNGRPRTRAAGGRNIEGTGNMHDTLEIAGSAAR</sequence>
<evidence type="ECO:0000256" key="1">
    <source>
        <dbReference type="SAM" id="MobiDB-lite"/>
    </source>
</evidence>
<evidence type="ECO:0000313" key="2">
    <source>
        <dbReference type="EMBL" id="MEI6000853.1"/>
    </source>
</evidence>
<proteinExistence type="predicted"/>
<dbReference type="EMBL" id="JACFYJ010000059">
    <property type="protein sequence ID" value="MEI6000853.1"/>
    <property type="molecule type" value="Genomic_DNA"/>
</dbReference>
<gene>
    <name evidence="2" type="ORF">H3V53_27805</name>
</gene>
<evidence type="ECO:0000313" key="3">
    <source>
        <dbReference type="Proteomes" id="UP001386437"/>
    </source>
</evidence>
<protein>
    <submittedName>
        <fullName evidence="2">Uncharacterized protein</fullName>
    </submittedName>
</protein>
<accession>A0ABU8IZR9</accession>
<reference evidence="2 3" key="1">
    <citation type="journal article" date="2022" name="Arch. Microbiol.">
        <title>Paraburkholderia bengalensis sp. nov. isolated from roots of Oryza sativa, IR64.</title>
        <authorList>
            <person name="Nag P."/>
            <person name="Mondal N."/>
            <person name="Sarkar J."/>
            <person name="Das S."/>
        </authorList>
    </citation>
    <scope>NUCLEOTIDE SEQUENCE [LARGE SCALE GENOMIC DNA]</scope>
    <source>
        <strain evidence="2 3">IR64_4_BI</strain>
    </source>
</reference>
<feature type="compositionally biased region" description="Polar residues" evidence="1">
    <location>
        <begin position="1"/>
        <end position="15"/>
    </location>
</feature>
<organism evidence="2 3">
    <name type="scientific">Paraburkholderia bengalensis</name>
    <dbReference type="NCBI Taxonomy" id="2747562"/>
    <lineage>
        <taxon>Bacteria</taxon>
        <taxon>Pseudomonadati</taxon>
        <taxon>Pseudomonadota</taxon>
        <taxon>Betaproteobacteria</taxon>
        <taxon>Burkholderiales</taxon>
        <taxon>Burkholderiaceae</taxon>
        <taxon>Paraburkholderia</taxon>
    </lineage>
</organism>